<protein>
    <recommendedName>
        <fullName evidence="5">RND efflux system, outer membrane lipoprotein CmeC</fullName>
    </recommendedName>
</protein>
<keyword evidence="2" id="KW-0472">Membrane</keyword>
<name>R7ZQW1_9BACT</name>
<keyword evidence="2" id="KW-0812">Transmembrane</keyword>
<comment type="subcellular location">
    <subcellularLocation>
        <location evidence="2">Cell membrane</location>
        <topology evidence="2">Lipid-anchor</topology>
    </subcellularLocation>
</comment>
<dbReference type="OrthoDB" id="9770517at2"/>
<evidence type="ECO:0000313" key="3">
    <source>
        <dbReference type="EMBL" id="EON76443.1"/>
    </source>
</evidence>
<evidence type="ECO:0000256" key="2">
    <source>
        <dbReference type="RuleBase" id="RU362097"/>
    </source>
</evidence>
<reference evidence="3 4" key="1">
    <citation type="submission" date="2013-02" db="EMBL/GenBank/DDBJ databases">
        <title>A novel strain isolated from Lonar lake, Maharashtra, India.</title>
        <authorList>
            <person name="Singh A."/>
        </authorList>
    </citation>
    <scope>NUCLEOTIDE SEQUENCE [LARGE SCALE GENOMIC DNA]</scope>
    <source>
        <strain evidence="3 4">AK24</strain>
    </source>
</reference>
<evidence type="ECO:0008006" key="5">
    <source>
        <dbReference type="Google" id="ProtNLM"/>
    </source>
</evidence>
<dbReference type="GO" id="GO:0005886">
    <property type="term" value="C:plasma membrane"/>
    <property type="evidence" value="ECO:0007669"/>
    <property type="project" value="UniProtKB-SubCell"/>
</dbReference>
<evidence type="ECO:0000256" key="1">
    <source>
        <dbReference type="ARBA" id="ARBA00007613"/>
    </source>
</evidence>
<dbReference type="PATRIC" id="fig|1288963.3.peg.2881"/>
<sequence>MNFKGLALYSILFIASAIIGCVPSRDVITSASLPEKFDVPPSIPDSSTWALLHWSEFFKDPHLKQLIEAGLKKNQEVLKTLYAIQRTQASLQQAKLGRLPELNAFVGTGLRRFGEYTMDGVGNADSNLSPTVPEDKKIPDPYRDFNLGLDFSWEIDIWGRLAMQKKQALARYLESEEMYALARTNLIVSIAESYFLASGLAEEIRILEKNIALQEKQFELGKSLKETGKDSQLSLDQFEGILLNSRGLLLDKKKMLQQVNFSLMQLTASTDPDIKIEALDATDQLPEVLKLGIPADLLRLRPDVVAAERSLAAQNLQVDIARTAFFPTFNVAAMAGFNAFDFGRLFLTPASTVYQLGGGIVAPVFNRKRIQAYYQTARADQQIALLDYEQVALASYLEILGLVNDYRFLSEQLTLKSEEVAIQKRSIDNAVTMFRVGYADYLDVINSQSRSLESELSYVQLRIDLMQNYSQLFRALGGGRM</sequence>
<organism evidence="3 4">
    <name type="scientific">Lunatimonas lonarensis</name>
    <dbReference type="NCBI Taxonomy" id="1232681"/>
    <lineage>
        <taxon>Bacteria</taxon>
        <taxon>Pseudomonadati</taxon>
        <taxon>Bacteroidota</taxon>
        <taxon>Cytophagia</taxon>
        <taxon>Cytophagales</taxon>
        <taxon>Cyclobacteriaceae</taxon>
    </lineage>
</organism>
<accession>R7ZQW1</accession>
<dbReference type="PROSITE" id="PS51257">
    <property type="entry name" value="PROKAR_LIPOPROTEIN"/>
    <property type="match status" value="1"/>
</dbReference>
<dbReference type="PANTHER" id="PTHR30203">
    <property type="entry name" value="OUTER MEMBRANE CATION EFFLUX PROTEIN"/>
    <property type="match status" value="1"/>
</dbReference>
<gene>
    <name evidence="3" type="ORF">ADIS_2893</name>
</gene>
<dbReference type="STRING" id="1232681.ADIS_2893"/>
<dbReference type="SUPFAM" id="SSF56954">
    <property type="entry name" value="Outer membrane efflux proteins (OEP)"/>
    <property type="match status" value="1"/>
</dbReference>
<dbReference type="NCBIfam" id="TIGR01845">
    <property type="entry name" value="outer_NodT"/>
    <property type="match status" value="1"/>
</dbReference>
<keyword evidence="2" id="KW-0449">Lipoprotein</keyword>
<dbReference type="EMBL" id="AQHR01000085">
    <property type="protein sequence ID" value="EON76443.1"/>
    <property type="molecule type" value="Genomic_DNA"/>
</dbReference>
<dbReference type="Pfam" id="PF02321">
    <property type="entry name" value="OEP"/>
    <property type="match status" value="2"/>
</dbReference>
<dbReference type="InterPro" id="IPR003423">
    <property type="entry name" value="OMP_efflux"/>
</dbReference>
<dbReference type="Proteomes" id="UP000013909">
    <property type="component" value="Unassembled WGS sequence"/>
</dbReference>
<evidence type="ECO:0000313" key="4">
    <source>
        <dbReference type="Proteomes" id="UP000013909"/>
    </source>
</evidence>
<dbReference type="RefSeq" id="WP_010855027.1">
    <property type="nucleotide sequence ID" value="NZ_AQHR01000085.1"/>
</dbReference>
<keyword evidence="2" id="KW-0564">Palmitate</keyword>
<proteinExistence type="inferred from homology"/>
<dbReference type="PANTHER" id="PTHR30203:SF30">
    <property type="entry name" value="OUTER MEMBRANE PROTEIN-RELATED"/>
    <property type="match status" value="1"/>
</dbReference>
<dbReference type="Gene3D" id="1.20.1600.10">
    <property type="entry name" value="Outer membrane efflux proteins (OEP)"/>
    <property type="match status" value="1"/>
</dbReference>
<dbReference type="Gene3D" id="2.20.200.10">
    <property type="entry name" value="Outer membrane efflux proteins (OEP)"/>
    <property type="match status" value="1"/>
</dbReference>
<keyword evidence="2" id="KW-1134">Transmembrane beta strand</keyword>
<comment type="similarity">
    <text evidence="1 2">Belongs to the outer membrane factor (OMF) (TC 1.B.17) family.</text>
</comment>
<dbReference type="InterPro" id="IPR010131">
    <property type="entry name" value="MdtP/NodT-like"/>
</dbReference>
<comment type="caution">
    <text evidence="3">The sequence shown here is derived from an EMBL/GenBank/DDBJ whole genome shotgun (WGS) entry which is preliminary data.</text>
</comment>
<keyword evidence="4" id="KW-1185">Reference proteome</keyword>
<dbReference type="AlphaFoldDB" id="R7ZQW1"/>
<dbReference type="GO" id="GO:0015562">
    <property type="term" value="F:efflux transmembrane transporter activity"/>
    <property type="evidence" value="ECO:0007669"/>
    <property type="project" value="InterPro"/>
</dbReference>